<protein>
    <submittedName>
        <fullName evidence="3">Nucleoside-diphosphate-sugar epimerase</fullName>
    </submittedName>
</protein>
<name>A0A4R1QN46_9FIRM</name>
<dbReference type="InterPro" id="IPR001509">
    <property type="entry name" value="Epimerase_deHydtase"/>
</dbReference>
<reference evidence="3 4" key="1">
    <citation type="submission" date="2019-03" db="EMBL/GenBank/DDBJ databases">
        <title>Genomic Encyclopedia of Type Strains, Phase IV (KMG-IV): sequencing the most valuable type-strain genomes for metagenomic binning, comparative biology and taxonomic classification.</title>
        <authorList>
            <person name="Goeker M."/>
        </authorList>
    </citation>
    <scope>NUCLEOTIDE SEQUENCE [LARGE SCALE GENOMIC DNA]</scope>
    <source>
        <strain evidence="3 4">DSM 100556</strain>
    </source>
</reference>
<proteinExistence type="inferred from homology"/>
<dbReference type="CDD" id="cd05265">
    <property type="entry name" value="SDR_a1"/>
    <property type="match status" value="1"/>
</dbReference>
<dbReference type="PANTHER" id="PTHR43000">
    <property type="entry name" value="DTDP-D-GLUCOSE 4,6-DEHYDRATASE-RELATED"/>
    <property type="match status" value="1"/>
</dbReference>
<dbReference type="STRING" id="1469948.GCA_000732725_03363"/>
<dbReference type="Gene3D" id="3.40.50.720">
    <property type="entry name" value="NAD(P)-binding Rossmann-like Domain"/>
    <property type="match status" value="1"/>
</dbReference>
<dbReference type="AlphaFoldDB" id="A0A4R1QN46"/>
<gene>
    <name evidence="3" type="ORF">EDD76_1169</name>
</gene>
<dbReference type="RefSeq" id="WP_031391992.1">
    <property type="nucleotide sequence ID" value="NZ_JPNB01000002.1"/>
</dbReference>
<dbReference type="OrthoDB" id="9776016at2"/>
<comment type="similarity">
    <text evidence="1">Belongs to the NAD(P)-dependent epimerase/dehydratase family.</text>
</comment>
<evidence type="ECO:0000256" key="1">
    <source>
        <dbReference type="ARBA" id="ARBA00007637"/>
    </source>
</evidence>
<dbReference type="EMBL" id="SLUO01000016">
    <property type="protein sequence ID" value="TCL55169.1"/>
    <property type="molecule type" value="Genomic_DNA"/>
</dbReference>
<evidence type="ECO:0000313" key="3">
    <source>
        <dbReference type="EMBL" id="TCL55169.1"/>
    </source>
</evidence>
<organism evidence="3 4">
    <name type="scientific">Kineothrix alysoides</name>
    <dbReference type="NCBI Taxonomy" id="1469948"/>
    <lineage>
        <taxon>Bacteria</taxon>
        <taxon>Bacillati</taxon>
        <taxon>Bacillota</taxon>
        <taxon>Clostridia</taxon>
        <taxon>Lachnospirales</taxon>
        <taxon>Lachnospiraceae</taxon>
        <taxon>Kineothrix</taxon>
    </lineage>
</organism>
<accession>A0A4R1QN46</accession>
<dbReference type="InterPro" id="IPR036291">
    <property type="entry name" value="NAD(P)-bd_dom_sf"/>
</dbReference>
<dbReference type="Proteomes" id="UP000295718">
    <property type="component" value="Unassembled WGS sequence"/>
</dbReference>
<sequence length="343" mass="38747">MRALFIGGTGTISAAISRQLLEEGHELYLINRGNRSETLPEGVHSIIADIGDEDRVKELLGDMKFDVVADFIAFQKKQLERDYRLFKGRCSQFIFISSASAYQKPLSDYRITEGTPLSNPYWEYSRNKIEGEEYLMKLYREEGFPVTIVRPSHTYDERSVPLGVHGDKGSYQVIKRMMEGKPVIIHGDGTSLWTMTHNSDFARGFIGLMDNIHAIGEAVQITSDESLTWNQAYEAIARALDVPLIAIHVSSEFLDASSDEYDFKGGLIGDKANTVVFDNQKLKRLVPGFTAKVRYDQGIRQTVDYILSHPECQREDLEFDAWCDAVVDAITEAAEKVKSVRKK</sequence>
<keyword evidence="4" id="KW-1185">Reference proteome</keyword>
<evidence type="ECO:0000313" key="4">
    <source>
        <dbReference type="Proteomes" id="UP000295718"/>
    </source>
</evidence>
<evidence type="ECO:0000259" key="2">
    <source>
        <dbReference type="Pfam" id="PF01370"/>
    </source>
</evidence>
<dbReference type="Pfam" id="PF01370">
    <property type="entry name" value="Epimerase"/>
    <property type="match status" value="1"/>
</dbReference>
<comment type="caution">
    <text evidence="3">The sequence shown here is derived from an EMBL/GenBank/DDBJ whole genome shotgun (WGS) entry which is preliminary data.</text>
</comment>
<dbReference type="SUPFAM" id="SSF51735">
    <property type="entry name" value="NAD(P)-binding Rossmann-fold domains"/>
    <property type="match status" value="1"/>
</dbReference>
<feature type="domain" description="NAD-dependent epimerase/dehydratase" evidence="2">
    <location>
        <begin position="4"/>
        <end position="215"/>
    </location>
</feature>